<dbReference type="PANTHER" id="PTHR12993:SF26">
    <property type="entry name" value="1D-MYO-INOSITOL 2-ACETAMIDO-2-DEOXY-ALPHA-D-GLUCOPYRANOSIDE DEACETYLASE"/>
    <property type="match status" value="1"/>
</dbReference>
<evidence type="ECO:0000313" key="3">
    <source>
        <dbReference type="EMBL" id="MBO0510580.1"/>
    </source>
</evidence>
<dbReference type="Pfam" id="PF02585">
    <property type="entry name" value="PIG-L"/>
    <property type="match status" value="1"/>
</dbReference>
<dbReference type="InterPro" id="IPR024078">
    <property type="entry name" value="LmbE-like_dom_sf"/>
</dbReference>
<dbReference type="Gene3D" id="3.40.50.10320">
    <property type="entry name" value="LmbE-like"/>
    <property type="match status" value="1"/>
</dbReference>
<dbReference type="Gene3D" id="2.120.10.70">
    <property type="entry name" value="Fucose-specific lectin"/>
    <property type="match status" value="1"/>
</dbReference>
<feature type="region of interest" description="Disordered" evidence="2">
    <location>
        <begin position="50"/>
        <end position="71"/>
    </location>
</feature>
<keyword evidence="4" id="KW-1185">Reference proteome</keyword>
<dbReference type="SUPFAM" id="SSF102588">
    <property type="entry name" value="LmbE-like"/>
    <property type="match status" value="1"/>
</dbReference>
<dbReference type="GO" id="GO:0016811">
    <property type="term" value="F:hydrolase activity, acting on carbon-nitrogen (but not peptide) bonds, in linear amides"/>
    <property type="evidence" value="ECO:0007669"/>
    <property type="project" value="TreeGrafter"/>
</dbReference>
<name>A0A939F1P6_9ACTN</name>
<dbReference type="PANTHER" id="PTHR12993">
    <property type="entry name" value="N-ACETYLGLUCOSAMINYL-PHOSPHATIDYLINOSITOL DE-N-ACETYLASE-RELATED"/>
    <property type="match status" value="1"/>
</dbReference>
<sequence>MDIPKDFPTKGSRTETTAGRGWITHRAPGPAPHCTSRKIPVRPTCTALRQRSTSTVGLASGSPDGRRAASALKPSNLNSVPYGALRTPIAAGESTSPECIRRTCRIPEATPGQNSPSHRSVRARDGPCGGLGRSGSLSTLHGSDLPRRVLLAGLGATAAGLALTACSVPEAPRRKAPQADPLPGKAISAGHSRLVMQIMAHPDDDLYFMNPDTQRMLDGGTSLVCVYTTGGEHTGVNRAPGGPKPPPDKAAYSSARHQGLRQAYATLLGLDRFTPWQKGVTTLRGGHLAEIDTLAADGRKVELIFLNTAMHLSFGRLGLPTLWQSRGLNLRTVVAEDSPLQKAQAYDYDELVDALTGLMSTYRPTVVQTLDPDPDIQHSPTAARIRDSEQPGYSDHADHTATASFSWAAMIRWVAESTRDGGDVPAFVATAFRGYYNRHWPKNLPAAVMRQKASHLVPYGGSPAWSCGNPGGCGDYGVGGTAPVRNKKGWVRSTHYRYPGPRPALGTGPGGGLVAYGVLGLRAVRWRETSPGSGQWSAPDDLGGGPLAPVLGSAALKDGRQLLFGLRFDTLAGHGSHNTREIVVLEQRTPGGEFGPWTGLGNPETTADRGRRLGVPVAVAAPDGQVHLFVRNAAQGISTRIRSAAGQWGPWRSLGGGQVQDGLSATVDTAGRVHVYAAGRDTVHEWTQSAPGRPLTPGLTGLPVPGDSPVALPAPDGTVDLILRRPATSKLTVVGRPEGPALLGKDDRGQVQLLLNGKVLTRPEGVVALDGPTLHDGPRGVSVVGLGPDARPWLWRPTRSV</sequence>
<organism evidence="3 4">
    <name type="scientific">Streptomyces beijiangensis</name>
    <dbReference type="NCBI Taxonomy" id="163361"/>
    <lineage>
        <taxon>Bacteria</taxon>
        <taxon>Bacillati</taxon>
        <taxon>Actinomycetota</taxon>
        <taxon>Actinomycetes</taxon>
        <taxon>Kitasatosporales</taxon>
        <taxon>Streptomycetaceae</taxon>
        <taxon>Streptomyces</taxon>
    </lineage>
</organism>
<evidence type="ECO:0000313" key="4">
    <source>
        <dbReference type="Proteomes" id="UP000664167"/>
    </source>
</evidence>
<feature type="region of interest" description="Disordered" evidence="2">
    <location>
        <begin position="107"/>
        <end position="142"/>
    </location>
</feature>
<dbReference type="Proteomes" id="UP000664167">
    <property type="component" value="Unassembled WGS sequence"/>
</dbReference>
<accession>A0A939F1P6</accession>
<dbReference type="AlphaFoldDB" id="A0A939F1P6"/>
<gene>
    <name evidence="3" type="ORF">J0695_01970</name>
</gene>
<dbReference type="SUPFAM" id="SSF89372">
    <property type="entry name" value="Fucose-specific lectin"/>
    <property type="match status" value="1"/>
</dbReference>
<dbReference type="GO" id="GO:0016137">
    <property type="term" value="P:glycoside metabolic process"/>
    <property type="evidence" value="ECO:0007669"/>
    <property type="project" value="UniProtKB-ARBA"/>
</dbReference>
<proteinExistence type="predicted"/>
<dbReference type="InterPro" id="IPR003737">
    <property type="entry name" value="GlcNAc_PI_deacetylase-related"/>
</dbReference>
<evidence type="ECO:0000256" key="1">
    <source>
        <dbReference type="ARBA" id="ARBA00022833"/>
    </source>
</evidence>
<protein>
    <submittedName>
        <fullName evidence="3">PIG-L family deacetylase</fullName>
    </submittedName>
</protein>
<comment type="caution">
    <text evidence="3">The sequence shown here is derived from an EMBL/GenBank/DDBJ whole genome shotgun (WGS) entry which is preliminary data.</text>
</comment>
<reference evidence="3" key="1">
    <citation type="submission" date="2021-03" db="EMBL/GenBank/DDBJ databases">
        <title>Streptomyces poriferae sp. nov., a novel marine sponge-derived Actinobacteria species with anti-MRSA activity.</title>
        <authorList>
            <person name="Sandoval-Powers M."/>
            <person name="Kralova S."/>
            <person name="Nguyen G.-S."/>
            <person name="Fawwal D."/>
            <person name="Degnes K."/>
            <person name="Klinkenberg G."/>
            <person name="Sletta H."/>
            <person name="Wentzel A."/>
            <person name="Liles M.R."/>
        </authorList>
    </citation>
    <scope>NUCLEOTIDE SEQUENCE</scope>
    <source>
        <strain evidence="3">DSM 41794</strain>
    </source>
</reference>
<keyword evidence="1" id="KW-0862">Zinc</keyword>
<evidence type="ECO:0000256" key="2">
    <source>
        <dbReference type="SAM" id="MobiDB-lite"/>
    </source>
</evidence>
<feature type="region of interest" description="Disordered" evidence="2">
    <location>
        <begin position="234"/>
        <end position="255"/>
    </location>
</feature>
<dbReference type="EMBL" id="JAFLRJ010000016">
    <property type="protein sequence ID" value="MBO0510580.1"/>
    <property type="molecule type" value="Genomic_DNA"/>
</dbReference>